<name>A0ABS0XHK5_9ACTN</name>
<dbReference type="InterPro" id="IPR051052">
    <property type="entry name" value="Diverse_substrate_MTase"/>
</dbReference>
<evidence type="ECO:0000256" key="2">
    <source>
        <dbReference type="ARBA" id="ARBA00022603"/>
    </source>
</evidence>
<gene>
    <name evidence="6" type="ORF">JGB26_36180</name>
</gene>
<dbReference type="PANTHER" id="PTHR44942:SF4">
    <property type="entry name" value="METHYLTRANSFERASE TYPE 11 DOMAIN-CONTAINING PROTEIN"/>
    <property type="match status" value="1"/>
</dbReference>
<comment type="caution">
    <text evidence="6">The sequence shown here is derived from an EMBL/GenBank/DDBJ whole genome shotgun (WGS) entry which is preliminary data.</text>
</comment>
<evidence type="ECO:0000313" key="6">
    <source>
        <dbReference type="EMBL" id="MBJ3812461.1"/>
    </source>
</evidence>
<keyword evidence="3" id="KW-0808">Transferase</keyword>
<dbReference type="GO" id="GO:0032259">
    <property type="term" value="P:methylation"/>
    <property type="evidence" value="ECO:0007669"/>
    <property type="project" value="UniProtKB-KW"/>
</dbReference>
<feature type="compositionally biased region" description="Polar residues" evidence="4">
    <location>
        <begin position="12"/>
        <end position="34"/>
    </location>
</feature>
<evidence type="ECO:0000256" key="3">
    <source>
        <dbReference type="ARBA" id="ARBA00022679"/>
    </source>
</evidence>
<dbReference type="Pfam" id="PF08241">
    <property type="entry name" value="Methyltransf_11"/>
    <property type="match status" value="1"/>
</dbReference>
<comment type="similarity">
    <text evidence="1">Belongs to the methyltransferase superfamily.</text>
</comment>
<dbReference type="Gene3D" id="3.40.50.150">
    <property type="entry name" value="Vaccinia Virus protein VP39"/>
    <property type="match status" value="1"/>
</dbReference>
<keyword evidence="2 6" id="KW-0489">Methyltransferase</keyword>
<dbReference type="SUPFAM" id="SSF53335">
    <property type="entry name" value="S-adenosyl-L-methionine-dependent methyltransferases"/>
    <property type="match status" value="1"/>
</dbReference>
<sequence length="310" mass="32685">MPSDSDSESDRQNPSVGTSPSVSGDPTLTPTLAPNKSEPPTSAPTPALTPAPDSALSFDAVATQYAAARPGYPPELFSTIEELAGRSLAGATVVDVGAGTGIATRLLRDRGAHVIAVEPGPAMGAELRATQPGTPLLRAVGDALPLATASADFVTYAQAFHWTDPARSVPEALRVLRPGGALAVWWNTPDPEVEWAAEQEARLKSQLPGYHANPISGDAPGVIRTAAPTLTPIHRRLHWTRRVPLSTHLSHLASRSYFATMGPARSTSILAAEQAHLRKAFPDDVVEEAYALDITLIQTPQPPNNPQPSH</sequence>
<dbReference type="EMBL" id="JAEKOZ010000037">
    <property type="protein sequence ID" value="MBJ3812461.1"/>
    <property type="molecule type" value="Genomic_DNA"/>
</dbReference>
<dbReference type="PANTHER" id="PTHR44942">
    <property type="entry name" value="METHYLTRANSF_11 DOMAIN-CONTAINING PROTEIN"/>
    <property type="match status" value="1"/>
</dbReference>
<dbReference type="InterPro" id="IPR013216">
    <property type="entry name" value="Methyltransf_11"/>
</dbReference>
<dbReference type="GO" id="GO:0008168">
    <property type="term" value="F:methyltransferase activity"/>
    <property type="evidence" value="ECO:0007669"/>
    <property type="project" value="UniProtKB-KW"/>
</dbReference>
<protein>
    <submittedName>
        <fullName evidence="6">Class I SAM-dependent methyltransferase</fullName>
    </submittedName>
</protein>
<evidence type="ECO:0000313" key="7">
    <source>
        <dbReference type="Proteomes" id="UP000634780"/>
    </source>
</evidence>
<dbReference type="Proteomes" id="UP000634780">
    <property type="component" value="Unassembled WGS sequence"/>
</dbReference>
<organism evidence="6 7">
    <name type="scientific">Streptomyces flavofungini</name>
    <dbReference type="NCBI Taxonomy" id="68200"/>
    <lineage>
        <taxon>Bacteria</taxon>
        <taxon>Bacillati</taxon>
        <taxon>Actinomycetota</taxon>
        <taxon>Actinomycetes</taxon>
        <taxon>Kitasatosporales</taxon>
        <taxon>Streptomycetaceae</taxon>
        <taxon>Streptomyces</taxon>
    </lineage>
</organism>
<proteinExistence type="inferred from homology"/>
<feature type="domain" description="Methyltransferase type 11" evidence="5">
    <location>
        <begin position="94"/>
        <end position="183"/>
    </location>
</feature>
<dbReference type="CDD" id="cd02440">
    <property type="entry name" value="AdoMet_MTases"/>
    <property type="match status" value="1"/>
</dbReference>
<accession>A0ABS0XHK5</accession>
<evidence type="ECO:0000256" key="1">
    <source>
        <dbReference type="ARBA" id="ARBA00008361"/>
    </source>
</evidence>
<evidence type="ECO:0000256" key="4">
    <source>
        <dbReference type="SAM" id="MobiDB-lite"/>
    </source>
</evidence>
<reference evidence="6 7" key="1">
    <citation type="submission" date="2020-12" db="EMBL/GenBank/DDBJ databases">
        <title>Streptomyces typhae sp. nov., a novel endophytic actinomycete isolated from the root of cattail pollen (Typha angustifolia L.).</title>
        <authorList>
            <person name="Peng C."/>
            <person name="Liu C."/>
        </authorList>
    </citation>
    <scope>NUCLEOTIDE SEQUENCE [LARGE SCALE GENOMIC DNA]</scope>
    <source>
        <strain evidence="6 7">JCM 4753</strain>
    </source>
</reference>
<dbReference type="InterPro" id="IPR029063">
    <property type="entry name" value="SAM-dependent_MTases_sf"/>
</dbReference>
<evidence type="ECO:0000259" key="5">
    <source>
        <dbReference type="Pfam" id="PF08241"/>
    </source>
</evidence>
<keyword evidence="7" id="KW-1185">Reference proteome</keyword>
<feature type="region of interest" description="Disordered" evidence="4">
    <location>
        <begin position="1"/>
        <end position="52"/>
    </location>
</feature>